<accession>A0A426YKE6</accession>
<feature type="compositionally biased region" description="Basic and acidic residues" evidence="1">
    <location>
        <begin position="56"/>
        <end position="73"/>
    </location>
</feature>
<comment type="caution">
    <text evidence="2">The sequence shown here is derived from an EMBL/GenBank/DDBJ whole genome shotgun (WGS) entry which is preliminary data.</text>
</comment>
<gene>
    <name evidence="2" type="ORF">B296_00045508</name>
</gene>
<evidence type="ECO:0000313" key="3">
    <source>
        <dbReference type="Proteomes" id="UP000287651"/>
    </source>
</evidence>
<name>A0A426YKE6_ENSVE</name>
<organism evidence="2 3">
    <name type="scientific">Ensete ventricosum</name>
    <name type="common">Abyssinian banana</name>
    <name type="synonym">Musa ensete</name>
    <dbReference type="NCBI Taxonomy" id="4639"/>
    <lineage>
        <taxon>Eukaryota</taxon>
        <taxon>Viridiplantae</taxon>
        <taxon>Streptophyta</taxon>
        <taxon>Embryophyta</taxon>
        <taxon>Tracheophyta</taxon>
        <taxon>Spermatophyta</taxon>
        <taxon>Magnoliopsida</taxon>
        <taxon>Liliopsida</taxon>
        <taxon>Zingiberales</taxon>
        <taxon>Musaceae</taxon>
        <taxon>Ensete</taxon>
    </lineage>
</organism>
<protein>
    <submittedName>
        <fullName evidence="2">Uncharacterized protein</fullName>
    </submittedName>
</protein>
<reference evidence="2 3" key="1">
    <citation type="journal article" date="2014" name="Agronomy (Basel)">
        <title>A Draft Genome Sequence for Ensete ventricosum, the Drought-Tolerant Tree Against Hunger.</title>
        <authorList>
            <person name="Harrison J."/>
            <person name="Moore K.A."/>
            <person name="Paszkiewicz K."/>
            <person name="Jones T."/>
            <person name="Grant M."/>
            <person name="Ambacheew D."/>
            <person name="Muzemil S."/>
            <person name="Studholme D.J."/>
        </authorList>
    </citation>
    <scope>NUCLEOTIDE SEQUENCE [LARGE SCALE GENOMIC DNA]</scope>
</reference>
<feature type="region of interest" description="Disordered" evidence="1">
    <location>
        <begin position="30"/>
        <end position="73"/>
    </location>
</feature>
<sequence>MQATARYQPARGNLPWTRLLLASVIARGHSARRSYRPRGSDTRPSTGAATLAMKEAASDAQHDRLRDNDGDRC</sequence>
<evidence type="ECO:0000256" key="1">
    <source>
        <dbReference type="SAM" id="MobiDB-lite"/>
    </source>
</evidence>
<evidence type="ECO:0000313" key="2">
    <source>
        <dbReference type="EMBL" id="RRT52136.1"/>
    </source>
</evidence>
<dbReference type="AlphaFoldDB" id="A0A426YKE6"/>
<proteinExistence type="predicted"/>
<dbReference type="EMBL" id="AMZH03011836">
    <property type="protein sequence ID" value="RRT52136.1"/>
    <property type="molecule type" value="Genomic_DNA"/>
</dbReference>
<dbReference type="Proteomes" id="UP000287651">
    <property type="component" value="Unassembled WGS sequence"/>
</dbReference>